<reference evidence="3" key="1">
    <citation type="submission" date="2015-07" db="EMBL/GenBank/DDBJ databases">
        <title>Lactobacillus ginsenosidimutans/EMML 3141/ whole genome sequencing.</title>
        <authorList>
            <person name="Kim M.K."/>
            <person name="Im W.-T."/>
            <person name="Srinivasan S."/>
            <person name="Lee J.-J."/>
        </authorList>
    </citation>
    <scope>NUCLEOTIDE SEQUENCE [LARGE SCALE GENOMIC DNA]</scope>
    <source>
        <strain evidence="3">EMML 3041</strain>
    </source>
</reference>
<evidence type="ECO:0008006" key="4">
    <source>
        <dbReference type="Google" id="ProtNLM"/>
    </source>
</evidence>
<dbReference type="AlphaFoldDB" id="A0A0H4QJ15"/>
<evidence type="ECO:0000256" key="1">
    <source>
        <dbReference type="SAM" id="SignalP"/>
    </source>
</evidence>
<evidence type="ECO:0000313" key="3">
    <source>
        <dbReference type="Proteomes" id="UP000036106"/>
    </source>
</evidence>
<dbReference type="KEGG" id="lgn:ABM34_10475"/>
<keyword evidence="1" id="KW-0732">Signal</keyword>
<accession>A0A0H4QJ15</accession>
<keyword evidence="3" id="KW-1185">Reference proteome</keyword>
<gene>
    <name evidence="2" type="ORF">ABM34_10475</name>
</gene>
<proteinExistence type="predicted"/>
<feature type="chain" id="PRO_5005208471" description="Surface layer protein A domain-containing protein" evidence="1">
    <location>
        <begin position="33"/>
        <end position="141"/>
    </location>
</feature>
<feature type="signal peptide" evidence="1">
    <location>
        <begin position="1"/>
        <end position="32"/>
    </location>
</feature>
<dbReference type="OrthoDB" id="2288810at2"/>
<dbReference type="RefSeq" id="WP_048705583.1">
    <property type="nucleotide sequence ID" value="NZ_CP012034.1"/>
</dbReference>
<dbReference type="EMBL" id="CP012034">
    <property type="protein sequence ID" value="AKP67912.1"/>
    <property type="molecule type" value="Genomic_DNA"/>
</dbReference>
<dbReference type="Proteomes" id="UP000036106">
    <property type="component" value="Chromosome"/>
</dbReference>
<protein>
    <recommendedName>
        <fullName evidence="4">Surface layer protein A domain-containing protein</fullName>
    </recommendedName>
</protein>
<organism evidence="2 3">
    <name type="scientific">Companilactobacillus ginsenosidimutans</name>
    <dbReference type="NCBI Taxonomy" id="1007676"/>
    <lineage>
        <taxon>Bacteria</taxon>
        <taxon>Bacillati</taxon>
        <taxon>Bacillota</taxon>
        <taxon>Bacilli</taxon>
        <taxon>Lactobacillales</taxon>
        <taxon>Lactobacillaceae</taxon>
        <taxon>Companilactobacillus</taxon>
    </lineage>
</organism>
<dbReference type="PATRIC" id="fig|1007676.4.peg.2120"/>
<evidence type="ECO:0000313" key="2">
    <source>
        <dbReference type="EMBL" id="AKP67912.1"/>
    </source>
</evidence>
<name>A0A0H4QJ15_9LACO</name>
<sequence>MIERKNMKSIFFSIAALLAVAASSLSPVGALADSISGSSTTGNLSPVDSQTDQGVTILTPATYQPVFDGPQTTAAYHTIIIRAYPYAPVYAYNSSGNLVPTKRGLASGTKWKAKLGYSGNWWQVSTNEWVRYTDCEDLDSK</sequence>